<name>A0A0L0SMV6_ALLM3</name>
<feature type="region of interest" description="Disordered" evidence="1">
    <location>
        <begin position="502"/>
        <end position="559"/>
    </location>
</feature>
<sequence>MATGPSCCPVGLAAGVPDTIPRSWGPSSSSSSASGNNTAALAQAANTAANAANGLFLITNPVLATDVYVLAASHAFLTGAKTKKWVKRELRFDGALLVCLDDHRFPADHDPALWVDPPHAIPAHWNTVPNAPDKSEHVPMPSRRVGALPRVMPPISSPLLATPDNWVAYWTAVQTEPAARAVPPPDNAQNAAYRLDDVDDEGPSSLRRRRTIAQQIAMPDTPGVPPMARRARHYQMPLWTVPISALASVSAPTPSPAAGPAAFRRWRNPLILVLATIDGHHYYIKTKNDAEFALWSFVLHMAVQAHAQIAGKDRALRAANEAATAVAAAAPPPPRRTSSAAAPPPPVAGPLRPASASRLPTVAEEPTAPTAGGGIDIEPASRTAGPETGDSNRTLYQPHHRPVGRRPTMQPPPRSESLRTLSNSRQTTSSGATLSIDRSTPRRPTPVAPVPALRLLPPVAYSRPMSTVSLGSLLGGLGLSSLNRRESMLVTAVPPRVHTAAPLAAPAPHVPRPAAAEPRRAPTPAAAAVAPARGLTRTPSIRGKVLRKPSPLATRPAAVAPAQAPPVVAPAAVDEPVHELIKEREEELDPGEVSIMRMWEAVGLA</sequence>
<proteinExistence type="predicted"/>
<feature type="compositionally biased region" description="Low complexity" evidence="1">
    <location>
        <begin position="502"/>
        <end position="533"/>
    </location>
</feature>
<protein>
    <recommendedName>
        <fullName evidence="4">PH domain-containing protein</fullName>
    </recommendedName>
</protein>
<feature type="region of interest" description="Disordered" evidence="1">
    <location>
        <begin position="326"/>
        <end position="450"/>
    </location>
</feature>
<dbReference type="EMBL" id="GG745343">
    <property type="protein sequence ID" value="KNE63715.1"/>
    <property type="molecule type" value="Genomic_DNA"/>
</dbReference>
<dbReference type="OrthoDB" id="5600152at2759"/>
<evidence type="ECO:0000313" key="2">
    <source>
        <dbReference type="EMBL" id="KNE63715.1"/>
    </source>
</evidence>
<reference evidence="3" key="2">
    <citation type="submission" date="2009-11" db="EMBL/GenBank/DDBJ databases">
        <title>The Genome Sequence of Allomyces macrogynus strain ATCC 38327.</title>
        <authorList>
            <consortium name="The Broad Institute Genome Sequencing Platform"/>
            <person name="Russ C."/>
            <person name="Cuomo C."/>
            <person name="Shea T."/>
            <person name="Young S.K."/>
            <person name="Zeng Q."/>
            <person name="Koehrsen M."/>
            <person name="Haas B."/>
            <person name="Borodovsky M."/>
            <person name="Guigo R."/>
            <person name="Alvarado L."/>
            <person name="Berlin A."/>
            <person name="Borenstein D."/>
            <person name="Chen Z."/>
            <person name="Engels R."/>
            <person name="Freedman E."/>
            <person name="Gellesch M."/>
            <person name="Goldberg J."/>
            <person name="Griggs A."/>
            <person name="Gujja S."/>
            <person name="Heiman D."/>
            <person name="Hepburn T."/>
            <person name="Howarth C."/>
            <person name="Jen D."/>
            <person name="Larson L."/>
            <person name="Lewis B."/>
            <person name="Mehta T."/>
            <person name="Park D."/>
            <person name="Pearson M."/>
            <person name="Roberts A."/>
            <person name="Saif S."/>
            <person name="Shenoy N."/>
            <person name="Sisk P."/>
            <person name="Stolte C."/>
            <person name="Sykes S."/>
            <person name="Walk T."/>
            <person name="White J."/>
            <person name="Yandava C."/>
            <person name="Burger G."/>
            <person name="Gray M.W."/>
            <person name="Holland P.W.H."/>
            <person name="King N."/>
            <person name="Lang F.B.F."/>
            <person name="Roger A.J."/>
            <person name="Ruiz-Trillo I."/>
            <person name="Lander E."/>
            <person name="Nusbaum C."/>
        </authorList>
    </citation>
    <scope>NUCLEOTIDE SEQUENCE [LARGE SCALE GENOMIC DNA]</scope>
    <source>
        <strain evidence="3">ATCC 38327</strain>
    </source>
</reference>
<dbReference type="Proteomes" id="UP000054350">
    <property type="component" value="Unassembled WGS sequence"/>
</dbReference>
<dbReference type="AlphaFoldDB" id="A0A0L0SMV6"/>
<reference evidence="2 3" key="1">
    <citation type="submission" date="2009-11" db="EMBL/GenBank/DDBJ databases">
        <title>Annotation of Allomyces macrogynus ATCC 38327.</title>
        <authorList>
            <consortium name="The Broad Institute Genome Sequencing Platform"/>
            <person name="Russ C."/>
            <person name="Cuomo C."/>
            <person name="Burger G."/>
            <person name="Gray M.W."/>
            <person name="Holland P.W.H."/>
            <person name="King N."/>
            <person name="Lang F.B.F."/>
            <person name="Roger A.J."/>
            <person name="Ruiz-Trillo I."/>
            <person name="Young S.K."/>
            <person name="Zeng Q."/>
            <person name="Gargeya S."/>
            <person name="Fitzgerald M."/>
            <person name="Haas B."/>
            <person name="Abouelleil A."/>
            <person name="Alvarado L."/>
            <person name="Arachchi H.M."/>
            <person name="Berlin A."/>
            <person name="Chapman S.B."/>
            <person name="Gearin G."/>
            <person name="Goldberg J."/>
            <person name="Griggs A."/>
            <person name="Gujja S."/>
            <person name="Hansen M."/>
            <person name="Heiman D."/>
            <person name="Howarth C."/>
            <person name="Larimer J."/>
            <person name="Lui A."/>
            <person name="MacDonald P.J.P."/>
            <person name="McCowen C."/>
            <person name="Montmayeur A."/>
            <person name="Murphy C."/>
            <person name="Neiman D."/>
            <person name="Pearson M."/>
            <person name="Priest M."/>
            <person name="Roberts A."/>
            <person name="Saif S."/>
            <person name="Shea T."/>
            <person name="Sisk P."/>
            <person name="Stolte C."/>
            <person name="Sykes S."/>
            <person name="Wortman J."/>
            <person name="Nusbaum C."/>
            <person name="Birren B."/>
        </authorList>
    </citation>
    <scope>NUCLEOTIDE SEQUENCE [LARGE SCALE GENOMIC DNA]</scope>
    <source>
        <strain evidence="2 3">ATCC 38327</strain>
    </source>
</reference>
<dbReference type="VEuPathDB" id="FungiDB:AMAG_08803"/>
<evidence type="ECO:0000256" key="1">
    <source>
        <dbReference type="SAM" id="MobiDB-lite"/>
    </source>
</evidence>
<organism evidence="2 3">
    <name type="scientific">Allomyces macrogynus (strain ATCC 38327)</name>
    <name type="common">Allomyces javanicus var. macrogynus</name>
    <dbReference type="NCBI Taxonomy" id="578462"/>
    <lineage>
        <taxon>Eukaryota</taxon>
        <taxon>Fungi</taxon>
        <taxon>Fungi incertae sedis</taxon>
        <taxon>Blastocladiomycota</taxon>
        <taxon>Blastocladiomycetes</taxon>
        <taxon>Blastocladiales</taxon>
        <taxon>Blastocladiaceae</taxon>
        <taxon>Allomyces</taxon>
    </lineage>
</organism>
<gene>
    <name evidence="2" type="ORF">AMAG_08803</name>
</gene>
<keyword evidence="3" id="KW-1185">Reference proteome</keyword>
<accession>A0A0L0SMV6</accession>
<evidence type="ECO:0000313" key="3">
    <source>
        <dbReference type="Proteomes" id="UP000054350"/>
    </source>
</evidence>
<evidence type="ECO:0008006" key="4">
    <source>
        <dbReference type="Google" id="ProtNLM"/>
    </source>
</evidence>
<feature type="compositionally biased region" description="Polar residues" evidence="1">
    <location>
        <begin position="418"/>
        <end position="438"/>
    </location>
</feature>